<feature type="signal peptide" evidence="1">
    <location>
        <begin position="1"/>
        <end position="24"/>
    </location>
</feature>
<dbReference type="Pfam" id="PF18294">
    <property type="entry name" value="Pept_S41_N"/>
    <property type="match status" value="1"/>
</dbReference>
<evidence type="ECO:0000259" key="2">
    <source>
        <dbReference type="PROSITE" id="PS50106"/>
    </source>
</evidence>
<keyword evidence="4" id="KW-1185">Reference proteome</keyword>
<dbReference type="SMART" id="SM00228">
    <property type="entry name" value="PDZ"/>
    <property type="match status" value="1"/>
</dbReference>
<dbReference type="InterPro" id="IPR041613">
    <property type="entry name" value="Pept_S41_N"/>
</dbReference>
<sequence length="484" mass="53721">MNSMLRFNIIKFITVLSISLLVFTACSKKDDTTVTPVDNTQQINQWIYDTMSDAYYWYDQLSAISTLSLTDASDDFFEKLVYQRSTVDRFSMVTDDVDELEKEFNGVSKVFGIRYMLGYLDNTQTNVGIVLTQVITGSPAAIVGLNRGDIIVKINGQNITSSNFSSLMGNETVTFTLGSITNGSIVATSNTVSVTKTEVTENPIAFSSIVQKTSANKTIGYLVYSQFVPGLDTGDTLKYDNQLRSIFADFKAAGVNELVLDLRFNPGGYISSATTLASLIVNNLTTNKIFFKDQYNSKYQTYFAKQYGSNIFNNYFSIEKNNIGNNLNRVFVLTSNGTASSSELVINGLKPYMQVITIGEHTYGKNLFGTLVADDQKRWKWGIYMMLGITQNANGESDYGNINGIAPTYAVDDNVLPLQPLGNDYEPLFNKALTVMGVSVPNTNGARQSAGILLNYTTRENYADNPIRNEKLMIKNYLPKLINK</sequence>
<feature type="domain" description="PDZ" evidence="2">
    <location>
        <begin position="97"/>
        <end position="161"/>
    </location>
</feature>
<protein>
    <submittedName>
        <fullName evidence="3">S41 family peptidase</fullName>
    </submittedName>
</protein>
<dbReference type="InterPro" id="IPR036034">
    <property type="entry name" value="PDZ_sf"/>
</dbReference>
<evidence type="ECO:0000313" key="3">
    <source>
        <dbReference type="EMBL" id="MDI9866019.1"/>
    </source>
</evidence>
<dbReference type="SUPFAM" id="SSF50156">
    <property type="entry name" value="PDZ domain-like"/>
    <property type="match status" value="1"/>
</dbReference>
<proteinExistence type="predicted"/>
<dbReference type="PANTHER" id="PTHR32060">
    <property type="entry name" value="TAIL-SPECIFIC PROTEASE"/>
    <property type="match status" value="1"/>
</dbReference>
<dbReference type="InterPro" id="IPR029045">
    <property type="entry name" value="ClpP/crotonase-like_dom_sf"/>
</dbReference>
<dbReference type="Proteomes" id="UP001236569">
    <property type="component" value="Unassembled WGS sequence"/>
</dbReference>
<dbReference type="PROSITE" id="PS51257">
    <property type="entry name" value="PROKAR_LIPOPROTEIN"/>
    <property type="match status" value="1"/>
</dbReference>
<name>A0ABT6YRD0_9BACT</name>
<evidence type="ECO:0000313" key="4">
    <source>
        <dbReference type="Proteomes" id="UP001236569"/>
    </source>
</evidence>
<dbReference type="InterPro" id="IPR041489">
    <property type="entry name" value="PDZ_6"/>
</dbReference>
<dbReference type="Gene3D" id="2.30.42.10">
    <property type="match status" value="1"/>
</dbReference>
<accession>A0ABT6YRD0</accession>
<dbReference type="PANTHER" id="PTHR32060:SF30">
    <property type="entry name" value="CARBOXY-TERMINAL PROCESSING PROTEASE CTPA"/>
    <property type="match status" value="1"/>
</dbReference>
<organism evidence="3 4">
    <name type="scientific">Flectobacillus longus</name>
    <dbReference type="NCBI Taxonomy" id="2984207"/>
    <lineage>
        <taxon>Bacteria</taxon>
        <taxon>Pseudomonadati</taxon>
        <taxon>Bacteroidota</taxon>
        <taxon>Cytophagia</taxon>
        <taxon>Cytophagales</taxon>
        <taxon>Flectobacillaceae</taxon>
        <taxon>Flectobacillus</taxon>
    </lineage>
</organism>
<dbReference type="InterPro" id="IPR005151">
    <property type="entry name" value="Tail-specific_protease"/>
</dbReference>
<dbReference type="Pfam" id="PF17820">
    <property type="entry name" value="PDZ_6"/>
    <property type="match status" value="1"/>
</dbReference>
<evidence type="ECO:0000256" key="1">
    <source>
        <dbReference type="SAM" id="SignalP"/>
    </source>
</evidence>
<dbReference type="PROSITE" id="PS50106">
    <property type="entry name" value="PDZ"/>
    <property type="match status" value="1"/>
</dbReference>
<dbReference type="RefSeq" id="WP_283370936.1">
    <property type="nucleotide sequence ID" value="NZ_JASHID010000014.1"/>
</dbReference>
<dbReference type="InterPro" id="IPR001478">
    <property type="entry name" value="PDZ"/>
</dbReference>
<comment type="caution">
    <text evidence="3">The sequence shown here is derived from an EMBL/GenBank/DDBJ whole genome shotgun (WGS) entry which is preliminary data.</text>
</comment>
<gene>
    <name evidence="3" type="ORF">QM480_16880</name>
</gene>
<dbReference type="Pfam" id="PF03572">
    <property type="entry name" value="Peptidase_S41"/>
    <property type="match status" value="1"/>
</dbReference>
<dbReference type="EMBL" id="JASHID010000014">
    <property type="protein sequence ID" value="MDI9866019.1"/>
    <property type="molecule type" value="Genomic_DNA"/>
</dbReference>
<dbReference type="CDD" id="cd07561">
    <property type="entry name" value="Peptidase_S41_CPP_like"/>
    <property type="match status" value="1"/>
</dbReference>
<dbReference type="Gene3D" id="3.30.750.170">
    <property type="match status" value="1"/>
</dbReference>
<dbReference type="Gene3D" id="3.90.226.10">
    <property type="entry name" value="2-enoyl-CoA Hydratase, Chain A, domain 1"/>
    <property type="match status" value="1"/>
</dbReference>
<dbReference type="SMART" id="SM00245">
    <property type="entry name" value="TSPc"/>
    <property type="match status" value="1"/>
</dbReference>
<feature type="chain" id="PRO_5047256420" evidence="1">
    <location>
        <begin position="25"/>
        <end position="484"/>
    </location>
</feature>
<keyword evidence="1" id="KW-0732">Signal</keyword>
<reference evidence="3 4" key="1">
    <citation type="submission" date="2023-05" db="EMBL/GenBank/DDBJ databases">
        <title>Novel species of genus Flectobacillus isolated from stream in China.</title>
        <authorList>
            <person name="Lu H."/>
        </authorList>
    </citation>
    <scope>NUCLEOTIDE SEQUENCE [LARGE SCALE GENOMIC DNA]</scope>
    <source>
        <strain evidence="3 4">DC10W</strain>
    </source>
</reference>
<dbReference type="SUPFAM" id="SSF52096">
    <property type="entry name" value="ClpP/crotonase"/>
    <property type="match status" value="1"/>
</dbReference>